<feature type="non-terminal residue" evidence="9">
    <location>
        <position position="397"/>
    </location>
</feature>
<accession>A0A3A1YAC8</accession>
<dbReference type="InterPro" id="IPR003356">
    <property type="entry name" value="DNA_methylase_A-5"/>
</dbReference>
<name>A0A3A1YAC8_9GAMM</name>
<dbReference type="Proteomes" id="UP000265964">
    <property type="component" value="Unassembled WGS sequence"/>
</dbReference>
<evidence type="ECO:0000256" key="6">
    <source>
        <dbReference type="ARBA" id="ARBA00022747"/>
    </source>
</evidence>
<feature type="domain" description="DNA methylase adenine-specific" evidence="8">
    <location>
        <begin position="193"/>
        <end position="393"/>
    </location>
</feature>
<dbReference type="InterPro" id="IPR002052">
    <property type="entry name" value="DNA_methylase_N6_adenine_CS"/>
</dbReference>
<evidence type="ECO:0000259" key="8">
    <source>
        <dbReference type="Pfam" id="PF02384"/>
    </source>
</evidence>
<evidence type="ECO:0000256" key="4">
    <source>
        <dbReference type="ARBA" id="ARBA00022679"/>
    </source>
</evidence>
<dbReference type="InterPro" id="IPR029063">
    <property type="entry name" value="SAM-dependent_MTases_sf"/>
</dbReference>
<keyword evidence="4" id="KW-0808">Transferase</keyword>
<evidence type="ECO:0000256" key="5">
    <source>
        <dbReference type="ARBA" id="ARBA00022691"/>
    </source>
</evidence>
<proteinExistence type="inferred from homology"/>
<dbReference type="InterPro" id="IPR038333">
    <property type="entry name" value="T1MK-like_N_sf"/>
</dbReference>
<keyword evidence="10" id="KW-1185">Reference proteome</keyword>
<dbReference type="PRINTS" id="PR00507">
    <property type="entry name" value="N12N6MTFRASE"/>
</dbReference>
<dbReference type="GO" id="GO:0003677">
    <property type="term" value="F:DNA binding"/>
    <property type="evidence" value="ECO:0007669"/>
    <property type="project" value="InterPro"/>
</dbReference>
<protein>
    <recommendedName>
        <fullName evidence="2">site-specific DNA-methyltransferase (adenine-specific)</fullName>
        <ecNumber evidence="2">2.1.1.72</ecNumber>
    </recommendedName>
</protein>
<dbReference type="PROSITE" id="PS00092">
    <property type="entry name" value="N6_MTASE"/>
    <property type="match status" value="1"/>
</dbReference>
<dbReference type="PANTHER" id="PTHR42933">
    <property type="entry name" value="SLR6095 PROTEIN"/>
    <property type="match status" value="1"/>
</dbReference>
<gene>
    <name evidence="9" type="ORF">CKF59_05655</name>
</gene>
<dbReference type="RefSeq" id="WP_147397133.1">
    <property type="nucleotide sequence ID" value="NZ_NRJF01000169.1"/>
</dbReference>
<evidence type="ECO:0000313" key="9">
    <source>
        <dbReference type="EMBL" id="RIY34296.1"/>
    </source>
</evidence>
<dbReference type="InterPro" id="IPR051537">
    <property type="entry name" value="DNA_Adenine_Mtase"/>
</dbReference>
<reference evidence="9 10" key="1">
    <citation type="submission" date="2017-08" db="EMBL/GenBank/DDBJ databases">
        <title>Reclassification of Bisgaard taxon 37 and 44.</title>
        <authorList>
            <person name="Christensen H."/>
        </authorList>
    </citation>
    <scope>NUCLEOTIDE SEQUENCE [LARGE SCALE GENOMIC DNA]</scope>
    <source>
        <strain evidence="9 10">EEAB3T1</strain>
    </source>
</reference>
<organism evidence="9 10">
    <name type="scientific">Psittacicella gerlachiana</name>
    <dbReference type="NCBI Taxonomy" id="2028574"/>
    <lineage>
        <taxon>Bacteria</taxon>
        <taxon>Pseudomonadati</taxon>
        <taxon>Pseudomonadota</taxon>
        <taxon>Gammaproteobacteria</taxon>
        <taxon>Pasteurellales</taxon>
        <taxon>Psittacicellaceae</taxon>
        <taxon>Psittacicella</taxon>
    </lineage>
</organism>
<dbReference type="OrthoDB" id="9784823at2"/>
<evidence type="ECO:0000256" key="1">
    <source>
        <dbReference type="ARBA" id="ARBA00006594"/>
    </source>
</evidence>
<dbReference type="GO" id="GO:0008170">
    <property type="term" value="F:N-methyltransferase activity"/>
    <property type="evidence" value="ECO:0007669"/>
    <property type="project" value="InterPro"/>
</dbReference>
<evidence type="ECO:0000256" key="3">
    <source>
        <dbReference type="ARBA" id="ARBA00022603"/>
    </source>
</evidence>
<dbReference type="Gene3D" id="3.40.50.150">
    <property type="entry name" value="Vaccinia Virus protein VP39"/>
    <property type="match status" value="1"/>
</dbReference>
<dbReference type="AlphaFoldDB" id="A0A3A1YAC8"/>
<evidence type="ECO:0000256" key="2">
    <source>
        <dbReference type="ARBA" id="ARBA00011900"/>
    </source>
</evidence>
<evidence type="ECO:0000256" key="7">
    <source>
        <dbReference type="ARBA" id="ARBA00047942"/>
    </source>
</evidence>
<dbReference type="CDD" id="cd02440">
    <property type="entry name" value="AdoMet_MTases"/>
    <property type="match status" value="1"/>
</dbReference>
<dbReference type="SUPFAM" id="SSF53335">
    <property type="entry name" value="S-adenosyl-L-methionine-dependent methyltransferases"/>
    <property type="match status" value="1"/>
</dbReference>
<dbReference type="Pfam" id="PF02384">
    <property type="entry name" value="N6_Mtase"/>
    <property type="match status" value="1"/>
</dbReference>
<sequence>MTSNEQLKLQEEKLAKITEDTKKLIDDLKTACKEAGVGNVANEQNIITQLFLYKFLNDKFTYELKKISEIKEQGDNWLEYYQKFENDKDELEFFYTQIDSNIPSFKPSHLIGSLIEKVQDDDFDKLVDKVLIEIGEQNLEGFYTKSTSNELRPILKAIFNVDSNLSGRSKSLAQSAFNALIKFSFEAAFEQHYDFYSTIFEYLVKDYNTNSGSVFAEYYTPLSIATIIARLLTGDKEYKNVRIYDPSAGTGTLLMALSHQIGENRCTIYAQDQSAKSNLFIKLNLIINGLVRSLDNVIQGDTLLEPSFFKNNEREGLPKFDFVVSNPPFNLDFSKNRDTLATQNVRFWAGVPEIPNKNKSSMNIYTLFVQHVVNSLKEDGKGAIVVPTGFLTTSTGI</sequence>
<keyword evidence="3" id="KW-0489">Methyltransferase</keyword>
<keyword evidence="5" id="KW-0949">S-adenosyl-L-methionine</keyword>
<dbReference type="GO" id="GO:0009007">
    <property type="term" value="F:site-specific DNA-methyltransferase (adenine-specific) activity"/>
    <property type="evidence" value="ECO:0007669"/>
    <property type="project" value="UniProtKB-EC"/>
</dbReference>
<dbReference type="EC" id="2.1.1.72" evidence="2"/>
<dbReference type="PANTHER" id="PTHR42933:SF1">
    <property type="entry name" value="SITE-SPECIFIC DNA-METHYLTRANSFERASE (ADENINE-SPECIFIC)"/>
    <property type="match status" value="1"/>
</dbReference>
<dbReference type="EMBL" id="NRJF01000169">
    <property type="protein sequence ID" value="RIY34296.1"/>
    <property type="molecule type" value="Genomic_DNA"/>
</dbReference>
<dbReference type="Gene3D" id="1.20.1260.30">
    <property type="match status" value="1"/>
</dbReference>
<dbReference type="GO" id="GO:0032259">
    <property type="term" value="P:methylation"/>
    <property type="evidence" value="ECO:0007669"/>
    <property type="project" value="UniProtKB-KW"/>
</dbReference>
<comment type="catalytic activity">
    <reaction evidence="7">
        <text>a 2'-deoxyadenosine in DNA + S-adenosyl-L-methionine = an N(6)-methyl-2'-deoxyadenosine in DNA + S-adenosyl-L-homocysteine + H(+)</text>
        <dbReference type="Rhea" id="RHEA:15197"/>
        <dbReference type="Rhea" id="RHEA-COMP:12418"/>
        <dbReference type="Rhea" id="RHEA-COMP:12419"/>
        <dbReference type="ChEBI" id="CHEBI:15378"/>
        <dbReference type="ChEBI" id="CHEBI:57856"/>
        <dbReference type="ChEBI" id="CHEBI:59789"/>
        <dbReference type="ChEBI" id="CHEBI:90615"/>
        <dbReference type="ChEBI" id="CHEBI:90616"/>
        <dbReference type="EC" id="2.1.1.72"/>
    </reaction>
</comment>
<comment type="similarity">
    <text evidence="1">Belongs to the N(4)/N(6)-methyltransferase family.</text>
</comment>
<comment type="caution">
    <text evidence="9">The sequence shown here is derived from an EMBL/GenBank/DDBJ whole genome shotgun (WGS) entry which is preliminary data.</text>
</comment>
<keyword evidence="6" id="KW-0680">Restriction system</keyword>
<dbReference type="GO" id="GO:0009307">
    <property type="term" value="P:DNA restriction-modification system"/>
    <property type="evidence" value="ECO:0007669"/>
    <property type="project" value="UniProtKB-KW"/>
</dbReference>
<evidence type="ECO:0000313" key="10">
    <source>
        <dbReference type="Proteomes" id="UP000265964"/>
    </source>
</evidence>